<dbReference type="EMBL" id="NVUL01000049">
    <property type="protein sequence ID" value="PCI77052.1"/>
    <property type="molecule type" value="Genomic_DNA"/>
</dbReference>
<evidence type="ECO:0000256" key="1">
    <source>
        <dbReference type="HAMAP-Rule" id="MF_02216"/>
    </source>
</evidence>
<comment type="caution">
    <text evidence="2">The sequence shown here is derived from an EMBL/GenBank/DDBJ whole genome shotgun (WGS) entry which is preliminary data.</text>
</comment>
<feature type="coiled-coil region" evidence="1">
    <location>
        <begin position="51"/>
        <end position="85"/>
    </location>
</feature>
<comment type="function">
    <text evidence="1">Required for efficient ubiquinone (coenzyme Q) biosynthesis. UbiK is probably an accessory factor of Ubi enzymes and facilitates ubiquinone biosynthesis by acting as an assembly factor, a targeting factor, or both.</text>
</comment>
<comment type="subcellular location">
    <subcellularLocation>
        <location evidence="1">Cytoplasm</location>
    </subcellularLocation>
</comment>
<keyword evidence="1" id="KW-0175">Coiled coil</keyword>
<dbReference type="GO" id="GO:0006744">
    <property type="term" value="P:ubiquinone biosynthetic process"/>
    <property type="evidence" value="ECO:0007669"/>
    <property type="project" value="UniProtKB-UniRule"/>
</dbReference>
<dbReference type="PANTHER" id="PTHR38040">
    <property type="entry name" value="UBIQUINONE BIOSYNTHESIS ACCESSORY FACTOR UBIK"/>
    <property type="match status" value="1"/>
</dbReference>
<name>A0A2A4X301_9GAMM</name>
<dbReference type="Pfam" id="PF04380">
    <property type="entry name" value="BMFP"/>
    <property type="match status" value="1"/>
</dbReference>
<dbReference type="GO" id="GO:0005829">
    <property type="term" value="C:cytosol"/>
    <property type="evidence" value="ECO:0007669"/>
    <property type="project" value="TreeGrafter"/>
</dbReference>
<proteinExistence type="inferred from homology"/>
<protein>
    <recommendedName>
        <fullName evidence="1">Ubiquinone biosynthesis accessory factor UbiK</fullName>
    </recommendedName>
</protein>
<reference evidence="3" key="1">
    <citation type="submission" date="2017-08" db="EMBL/GenBank/DDBJ databases">
        <title>A dynamic microbial community with high functional redundancy inhabits the cold, oxic subseafloor aquifer.</title>
        <authorList>
            <person name="Tully B.J."/>
            <person name="Wheat C.G."/>
            <person name="Glazer B.T."/>
            <person name="Huber J.A."/>
        </authorList>
    </citation>
    <scope>NUCLEOTIDE SEQUENCE [LARGE SCALE GENOMIC DNA]</scope>
</reference>
<dbReference type="InterPro" id="IPR007475">
    <property type="entry name" value="UbiK"/>
</dbReference>
<accession>A0A2A4X301</accession>
<sequence length="89" mass="10328">MFNNKFVEDLSARLSAMIPIAGEVREELRTKMEQLLKSSFAGLDLLSREEFDAQRTALKRAEKRIKELEESLSELTEKMDQFEEQSTSK</sequence>
<dbReference type="HAMAP" id="MF_02216">
    <property type="entry name" value="UbiK"/>
    <property type="match status" value="1"/>
</dbReference>
<evidence type="ECO:0000313" key="2">
    <source>
        <dbReference type="EMBL" id="PCI77052.1"/>
    </source>
</evidence>
<organism evidence="2 3">
    <name type="scientific">SAR86 cluster bacterium</name>
    <dbReference type="NCBI Taxonomy" id="2030880"/>
    <lineage>
        <taxon>Bacteria</taxon>
        <taxon>Pseudomonadati</taxon>
        <taxon>Pseudomonadota</taxon>
        <taxon>Gammaproteobacteria</taxon>
        <taxon>SAR86 cluster</taxon>
    </lineage>
</organism>
<dbReference type="PANTHER" id="PTHR38040:SF1">
    <property type="entry name" value="UBIQUINONE BIOSYNTHESIS ACCESSORY FACTOR UBIK"/>
    <property type="match status" value="1"/>
</dbReference>
<dbReference type="UniPathway" id="UPA00232"/>
<comment type="similarity">
    <text evidence="1">Belongs to the UbiK family.</text>
</comment>
<keyword evidence="1" id="KW-0831">Ubiquinone biosynthesis</keyword>
<dbReference type="Proteomes" id="UP000218767">
    <property type="component" value="Unassembled WGS sequence"/>
</dbReference>
<evidence type="ECO:0000313" key="3">
    <source>
        <dbReference type="Proteomes" id="UP000218767"/>
    </source>
</evidence>
<keyword evidence="1" id="KW-0963">Cytoplasm</keyword>
<comment type="pathway">
    <text evidence="1">Cofactor biosynthesis; ubiquinone biosynthesis.</text>
</comment>
<gene>
    <name evidence="1" type="primary">ubiK</name>
    <name evidence="2" type="ORF">COB20_08955</name>
</gene>
<dbReference type="AlphaFoldDB" id="A0A2A4X301"/>